<keyword evidence="2" id="KW-1185">Reference proteome</keyword>
<reference evidence="1" key="1">
    <citation type="submission" date="2022-10" db="EMBL/GenBank/DDBJ databases">
        <title>Genome Sequence of Xylaria curta.</title>
        <authorList>
            <person name="Buettner E."/>
        </authorList>
    </citation>
    <scope>NUCLEOTIDE SEQUENCE</scope>
    <source>
        <strain evidence="1">Babe10</strain>
    </source>
</reference>
<dbReference type="Proteomes" id="UP001143856">
    <property type="component" value="Unassembled WGS sequence"/>
</dbReference>
<comment type="caution">
    <text evidence="1">The sequence shown here is derived from an EMBL/GenBank/DDBJ whole genome shotgun (WGS) entry which is preliminary data.</text>
</comment>
<proteinExistence type="predicted"/>
<accession>A0ACC1P2M4</accession>
<sequence length="1474" mass="163857">MSNVPVEKEARPADPLTEVDVAVEPKSSTPYDGHNDSEEEIRRREESFDEPVVKDELKHTQSYATDTSTITRTTTRASAPAASRKPWYKTPNPLLWGAVPPVPKERQESREASAGFFSKLTFHWMAPLMNIGYKRPLEQGDLWKVNPKRLADKMAGKCAESFERRVKNGDKYPLLWAIHETFFWEFWIGGSCQLIAFLFQVLSPFVLRFLIAFAQEAWDHQQNGQPPPPIGRGIGLVLGVTFMQVFQSLGTSHFIYRGMMIGGQVRAVLISLIFEKSMVISGRAKAGGMTVTKDTTEEKLEEEGKDGKKEEKPKTDPKAEKLGIAGDGVGWSNGRVVNLMSVDTYRLDQSSALFHIIWTAPIQCIITLVLLLVNLSYSALAGFAILVIGIPALTRAIRSQFRRRGLINKITDQRVSLTQEILQSVRFVKYFGWEAAFMKRLEDVRDREIRGIQVLLAIRNAINAISLSLPIYASFLSFITYSLTGHGLGPAEVFSSLALFNGLRLPLNLLPLVIGNVVDAWSSMKRIQVFMLAEDQEDTAVYKPENENAIEMSHASFTWERTPTQENDKTATAGKKAAHKKGAKEATKTEKVAETSGSNSDTASTLVEDREPFKLEDLNLAIGRKELIAVIGSVGSGKTSLLASLAGDMRKTSGEVVLGASRAFCPQYAWIQNASVRNNILFGKDMNREWYKEVIKACALQPDLDMLPDGDATEIGERGITISGGQKQRLNIARAIYFDADIVLMDDPLSAVDAHVGRHIMDNAILGLLKDKCRILATHQLWVLNRCDRIVWMDGGKIRAVDTFEKLMKNEPAFKQLMETSAIHEKKDEDEGDAERKSEDKGQKKKKKGQGLMQAEERAVASVPWSVYARYVRASGSIFNALWVIVALVIAQGGNIATSLWLSYWTADKFGYSQAIYIGVYAALGTSQAIFLFVFSIMLTIFGTRASKALLRQAITRTLRAPMSFFDTTPLGRITNRFSRDVDVMDNNLTDAMRMYFLTMVTIVSVFALIIAFFYYFAIALVPLAVFFVLAAVYYRASAREVKRFESVLRSVVFAKFSEGISGVASIRAYGLQGRFVADLRNAIDDMNSAYYLTFSNQRWLSIRLDLIGNLLVFTTGILVVTSRFSVPPSIGGLVLSYILSIVQMLQFTVRQLAEVENGMNAVERLLHYGTQLEEEAPEHTIDVRPSWPEKGEIVFDNVEMRYRAKIPLVLKGLSMHVKGGERIGIVGRTGAGKSSIMSTLFRLVEISGGRITIDGVDIATIGLHDLRSRLAIIPQDPTLFHGTVRSNLDPFSEHSDLELWSALRQADLVSEDAGSKDKDPSRIHLDSAVEEDGLNFSLGQRQLMALARALVRGSRIIVCDEATSSVDMETDDKIQKTMAEAFQGRTLLCIAHRLRTIIGYDRICVMDAGRIAELGTPLELWEIENGIFRGMCERSGIRYEDLVATTGASVPISRRPGDGADDKEDRIEAAGSP</sequence>
<dbReference type="EMBL" id="JAPDGR010001055">
    <property type="protein sequence ID" value="KAJ2985731.1"/>
    <property type="molecule type" value="Genomic_DNA"/>
</dbReference>
<protein>
    <submittedName>
        <fullName evidence="1">Uncharacterized protein</fullName>
    </submittedName>
</protein>
<name>A0ACC1P2M4_9PEZI</name>
<gene>
    <name evidence="1" type="ORF">NUW58_g5375</name>
</gene>
<organism evidence="1 2">
    <name type="scientific">Xylaria curta</name>
    <dbReference type="NCBI Taxonomy" id="42375"/>
    <lineage>
        <taxon>Eukaryota</taxon>
        <taxon>Fungi</taxon>
        <taxon>Dikarya</taxon>
        <taxon>Ascomycota</taxon>
        <taxon>Pezizomycotina</taxon>
        <taxon>Sordariomycetes</taxon>
        <taxon>Xylariomycetidae</taxon>
        <taxon>Xylariales</taxon>
        <taxon>Xylariaceae</taxon>
        <taxon>Xylaria</taxon>
    </lineage>
</organism>
<evidence type="ECO:0000313" key="1">
    <source>
        <dbReference type="EMBL" id="KAJ2985731.1"/>
    </source>
</evidence>
<evidence type="ECO:0000313" key="2">
    <source>
        <dbReference type="Proteomes" id="UP001143856"/>
    </source>
</evidence>